<evidence type="ECO:0000256" key="4">
    <source>
        <dbReference type="ARBA" id="ARBA00022989"/>
    </source>
</evidence>
<dbReference type="AlphaFoldDB" id="A0A183IT66"/>
<name>A0A183IT66_9BILA</name>
<comment type="subcellular location">
    <subcellularLocation>
        <location evidence="1">Membrane</location>
        <topology evidence="1">Multi-pass membrane protein</topology>
    </subcellularLocation>
</comment>
<evidence type="ECO:0000256" key="6">
    <source>
        <dbReference type="SAM" id="Phobius"/>
    </source>
</evidence>
<dbReference type="Proteomes" id="UP000270296">
    <property type="component" value="Unassembled WGS sequence"/>
</dbReference>
<protein>
    <submittedName>
        <fullName evidence="11">ABC transporter domain-containing protein</fullName>
    </submittedName>
</protein>
<evidence type="ECO:0000256" key="1">
    <source>
        <dbReference type="ARBA" id="ARBA00004141"/>
    </source>
</evidence>
<reference evidence="11" key="1">
    <citation type="submission" date="2016-06" db="UniProtKB">
        <authorList>
            <consortium name="WormBaseParasite"/>
        </authorList>
    </citation>
    <scope>IDENTIFICATION</scope>
</reference>
<dbReference type="PANTHER" id="PTHR48041">
    <property type="entry name" value="ABC TRANSPORTER G FAMILY MEMBER 28"/>
    <property type="match status" value="1"/>
</dbReference>
<dbReference type="EMBL" id="UZAM01010067">
    <property type="protein sequence ID" value="VDP10884.1"/>
    <property type="molecule type" value="Genomic_DNA"/>
</dbReference>
<feature type="transmembrane region" description="Helical" evidence="6">
    <location>
        <begin position="266"/>
        <end position="285"/>
    </location>
</feature>
<evidence type="ECO:0000313" key="10">
    <source>
        <dbReference type="Proteomes" id="UP000270296"/>
    </source>
</evidence>
<dbReference type="Pfam" id="PF19055">
    <property type="entry name" value="ABC2_membrane_7"/>
    <property type="match status" value="1"/>
</dbReference>
<feature type="domain" description="ABC transporter family G" evidence="8">
    <location>
        <begin position="146"/>
        <end position="228"/>
    </location>
</feature>
<reference evidence="9 10" key="2">
    <citation type="submission" date="2018-11" db="EMBL/GenBank/DDBJ databases">
        <authorList>
            <consortium name="Pathogen Informatics"/>
        </authorList>
    </citation>
    <scope>NUCLEOTIDE SEQUENCE [LARGE SCALE GENOMIC DNA]</scope>
</reference>
<gene>
    <name evidence="9" type="ORF">SBAD_LOCUS6813</name>
</gene>
<keyword evidence="2" id="KW-0813">Transport</keyword>
<evidence type="ECO:0000259" key="8">
    <source>
        <dbReference type="Pfam" id="PF19055"/>
    </source>
</evidence>
<dbReference type="SUPFAM" id="SSF52540">
    <property type="entry name" value="P-loop containing nucleoside triphosphate hydrolases"/>
    <property type="match status" value="1"/>
</dbReference>
<keyword evidence="4 6" id="KW-1133">Transmembrane helix</keyword>
<evidence type="ECO:0000313" key="11">
    <source>
        <dbReference type="WBParaSite" id="SBAD_0000707601-mRNA-1"/>
    </source>
</evidence>
<feature type="domain" description="ABC-2 type transporter transmembrane" evidence="7">
    <location>
        <begin position="367"/>
        <end position="432"/>
    </location>
</feature>
<evidence type="ECO:0000256" key="2">
    <source>
        <dbReference type="ARBA" id="ARBA00022448"/>
    </source>
</evidence>
<feature type="transmembrane region" description="Helical" evidence="6">
    <location>
        <begin position="297"/>
        <end position="316"/>
    </location>
</feature>
<evidence type="ECO:0000313" key="9">
    <source>
        <dbReference type="EMBL" id="VDP10884.1"/>
    </source>
</evidence>
<dbReference type="WBParaSite" id="SBAD_0000707601-mRNA-1">
    <property type="protein sequence ID" value="SBAD_0000707601-mRNA-1"/>
    <property type="gene ID" value="SBAD_0000707601"/>
</dbReference>
<organism evidence="11">
    <name type="scientific">Soboliphyme baturini</name>
    <dbReference type="NCBI Taxonomy" id="241478"/>
    <lineage>
        <taxon>Eukaryota</taxon>
        <taxon>Metazoa</taxon>
        <taxon>Ecdysozoa</taxon>
        <taxon>Nematoda</taxon>
        <taxon>Enoplea</taxon>
        <taxon>Dorylaimia</taxon>
        <taxon>Dioctophymatida</taxon>
        <taxon>Dioctophymatoidea</taxon>
        <taxon>Soboliphymatidae</taxon>
        <taxon>Soboliphyme</taxon>
    </lineage>
</organism>
<dbReference type="PANTHER" id="PTHR48041:SF84">
    <property type="entry name" value="ABC TRANSPORTER DOMAIN-CONTAINING PROTEIN"/>
    <property type="match status" value="1"/>
</dbReference>
<dbReference type="InterPro" id="IPR050352">
    <property type="entry name" value="ABCG_transporters"/>
</dbReference>
<sequence>MFDFLHNCFSATIIFVIITKDFGSHLESFRYLLLACLLVPQNYLILSYRLGTILTAVSGIFTNLSLSNCCPYSNICVTTFQLGLKDCEDTIIGVPGQKKGISGGESKRLSFASEPTTGLDSFMAESVVNVLYRLASKGKTILCTIHQPPSMVYSMFNYVYFLAEGRLAYSGPTANAITFFSSIGYACPTDFNPADYFMHVLAVDPSKESQSAEKIKVCKLFLINNSYYLCLEKHLFKASWCEQFRVLNWRCTLSSIRNRRFVLVKYLQKIIFAIFVGMLYFGTTLDQAGIMSINGALFYLLAEFSFSVAYVVLNLLPAEYPVLIREHHSGLYKVSSYYISKVLSMVSQFRITADLINILLQNNDSLSYVGSMMSAASPNFAVAASLAGPLLTLVQLTGGLYANVATLPVYLSWIQYLSWFRYGFEAVAVNQWHGIENISKCYEILKNLNFSAVKYYLISIISVNLAF</sequence>
<dbReference type="InterPro" id="IPR043926">
    <property type="entry name" value="ABCG_dom"/>
</dbReference>
<proteinExistence type="predicted"/>
<evidence type="ECO:0000259" key="7">
    <source>
        <dbReference type="Pfam" id="PF01061"/>
    </source>
</evidence>
<feature type="domain" description="ABC-2 type transporter transmembrane" evidence="7">
    <location>
        <begin position="242"/>
        <end position="346"/>
    </location>
</feature>
<dbReference type="GO" id="GO:0005886">
    <property type="term" value="C:plasma membrane"/>
    <property type="evidence" value="ECO:0007669"/>
    <property type="project" value="TreeGrafter"/>
</dbReference>
<dbReference type="InterPro" id="IPR027417">
    <property type="entry name" value="P-loop_NTPase"/>
</dbReference>
<evidence type="ECO:0000256" key="3">
    <source>
        <dbReference type="ARBA" id="ARBA00022692"/>
    </source>
</evidence>
<keyword evidence="10" id="KW-1185">Reference proteome</keyword>
<accession>A0A183IT66</accession>
<dbReference type="GO" id="GO:0140359">
    <property type="term" value="F:ABC-type transporter activity"/>
    <property type="evidence" value="ECO:0007669"/>
    <property type="project" value="InterPro"/>
</dbReference>
<dbReference type="Pfam" id="PF01061">
    <property type="entry name" value="ABC2_membrane"/>
    <property type="match status" value="2"/>
</dbReference>
<evidence type="ECO:0000256" key="5">
    <source>
        <dbReference type="ARBA" id="ARBA00023136"/>
    </source>
</evidence>
<keyword evidence="5 6" id="KW-0472">Membrane</keyword>
<dbReference type="InterPro" id="IPR013525">
    <property type="entry name" value="ABC2_TM"/>
</dbReference>
<dbReference type="OrthoDB" id="66620at2759"/>
<keyword evidence="3 6" id="KW-0812">Transmembrane</keyword>
<dbReference type="Gene3D" id="3.40.50.300">
    <property type="entry name" value="P-loop containing nucleotide triphosphate hydrolases"/>
    <property type="match status" value="1"/>
</dbReference>